<keyword evidence="2" id="KW-0695">RNA-directed DNA polymerase</keyword>
<keyword evidence="3" id="KW-1185">Reference proteome</keyword>
<dbReference type="InterPro" id="IPR000477">
    <property type="entry name" value="RT_dom"/>
</dbReference>
<feature type="domain" description="Reverse transcriptase" evidence="1">
    <location>
        <begin position="105"/>
        <end position="348"/>
    </location>
</feature>
<organism evidence="2 3">
    <name type="scientific">Stylophora pistillata</name>
    <name type="common">Smooth cauliflower coral</name>
    <dbReference type="NCBI Taxonomy" id="50429"/>
    <lineage>
        <taxon>Eukaryota</taxon>
        <taxon>Metazoa</taxon>
        <taxon>Cnidaria</taxon>
        <taxon>Anthozoa</taxon>
        <taxon>Hexacorallia</taxon>
        <taxon>Scleractinia</taxon>
        <taxon>Astrocoeniina</taxon>
        <taxon>Pocilloporidae</taxon>
        <taxon>Stylophora</taxon>
    </lineage>
</organism>
<comment type="caution">
    <text evidence="2">The sequence shown here is derived from an EMBL/GenBank/DDBJ whole genome shotgun (WGS) entry which is preliminary data.</text>
</comment>
<dbReference type="Proteomes" id="UP000225706">
    <property type="component" value="Unassembled WGS sequence"/>
</dbReference>
<protein>
    <submittedName>
        <fullName evidence="2">Putative RNA-directed DNA polymerase from transposon BS</fullName>
    </submittedName>
</protein>
<accession>A0A2B4RJU9</accession>
<dbReference type="Pfam" id="PF00078">
    <property type="entry name" value="RVT_1"/>
    <property type="match status" value="1"/>
</dbReference>
<dbReference type="AlphaFoldDB" id="A0A2B4RJU9"/>
<evidence type="ECO:0000313" key="3">
    <source>
        <dbReference type="Proteomes" id="UP000225706"/>
    </source>
</evidence>
<evidence type="ECO:0000313" key="2">
    <source>
        <dbReference type="EMBL" id="PFX16638.1"/>
    </source>
</evidence>
<proteinExistence type="predicted"/>
<keyword evidence="2" id="KW-0808">Transferase</keyword>
<keyword evidence="2" id="KW-0548">Nucleotidyltransferase</keyword>
<dbReference type="OrthoDB" id="5987630at2759"/>
<dbReference type="PROSITE" id="PS50878">
    <property type="entry name" value="RT_POL"/>
    <property type="match status" value="1"/>
</dbReference>
<name>A0A2B4RJU9_STYPI</name>
<evidence type="ECO:0000259" key="1">
    <source>
        <dbReference type="PROSITE" id="PS50878"/>
    </source>
</evidence>
<dbReference type="InterPro" id="IPR043502">
    <property type="entry name" value="DNA/RNA_pol_sf"/>
</dbReference>
<dbReference type="GO" id="GO:0003964">
    <property type="term" value="F:RNA-directed DNA polymerase activity"/>
    <property type="evidence" value="ECO:0007669"/>
    <property type="project" value="UniProtKB-KW"/>
</dbReference>
<sequence>MTDIDAKDENKPSRKRRRCTWGIVSMQKPRAFSFDSIEELVEVQRSFSTGNRVELLNHTVECVEIEQIVNSMPTENAPGIDKILLRVMKDCLPAILPTLTSIISNSLTSGVFRSVWKTAEVIPVHKQGDHEKPENNRHISLLPILSNICDRTALNQFMTYFVSNDRLSTEQSGNKKWHSTETSLIYTTDMILSAIDQKKATAMVLLDMSKAFDSISHKILPHKLQDMGASTSAIDWFRSYLSNRTQVVRINAKISGPLQLASGVPQGSILGPMLFGIYVNDLPSTPRNCLTESYVDETKLYMSFRPQDCGDTISAMNTISAMKVQRRLQNFRNFALNSWKKILISQRL</sequence>
<dbReference type="SUPFAM" id="SSF56672">
    <property type="entry name" value="DNA/RNA polymerases"/>
    <property type="match status" value="1"/>
</dbReference>
<dbReference type="PANTHER" id="PTHR33332">
    <property type="entry name" value="REVERSE TRANSCRIPTASE DOMAIN-CONTAINING PROTEIN"/>
    <property type="match status" value="1"/>
</dbReference>
<reference evidence="3" key="1">
    <citation type="journal article" date="2017" name="bioRxiv">
        <title>Comparative analysis of the genomes of Stylophora pistillata and Acropora digitifera provides evidence for extensive differences between species of corals.</title>
        <authorList>
            <person name="Voolstra C.R."/>
            <person name="Li Y."/>
            <person name="Liew Y.J."/>
            <person name="Baumgarten S."/>
            <person name="Zoccola D."/>
            <person name="Flot J.-F."/>
            <person name="Tambutte S."/>
            <person name="Allemand D."/>
            <person name="Aranda M."/>
        </authorList>
    </citation>
    <scope>NUCLEOTIDE SEQUENCE [LARGE SCALE GENOMIC DNA]</scope>
</reference>
<dbReference type="EMBL" id="LSMT01000530">
    <property type="protein sequence ID" value="PFX16638.1"/>
    <property type="molecule type" value="Genomic_DNA"/>
</dbReference>
<gene>
    <name evidence="2" type="primary">RTase</name>
    <name evidence="2" type="ORF">AWC38_SpisGene19076</name>
</gene>